<gene>
    <name evidence="1" type="ORF">BDN72DRAFT_960636</name>
</gene>
<evidence type="ECO:0000313" key="1">
    <source>
        <dbReference type="EMBL" id="TFK67960.1"/>
    </source>
</evidence>
<organism evidence="1 2">
    <name type="scientific">Pluteus cervinus</name>
    <dbReference type="NCBI Taxonomy" id="181527"/>
    <lineage>
        <taxon>Eukaryota</taxon>
        <taxon>Fungi</taxon>
        <taxon>Dikarya</taxon>
        <taxon>Basidiomycota</taxon>
        <taxon>Agaricomycotina</taxon>
        <taxon>Agaricomycetes</taxon>
        <taxon>Agaricomycetidae</taxon>
        <taxon>Agaricales</taxon>
        <taxon>Pluteineae</taxon>
        <taxon>Pluteaceae</taxon>
        <taxon>Pluteus</taxon>
    </lineage>
</organism>
<sequence>MHMAPQRSQPSFTYPPHFTHPLRTTPINHLPPELLTEIFLHIRRLRTDHRFFRRVRDRPSWTVVTGVCRLWRNVALRSPSLWSYISSSYPSPILERWLLLSKPAPLTIDLYLYSKPVPPFLAEVVSRIRHLNVRLPGQAWQEFRSSLSDSAPLLESLSVSLSDNYTSKEPKNLDSLFGGTTPPLRHFSVDGCEVDLTSSFFSNLTVLEMRNPKPPFSTSKLLSALRKLPLLISLQLSTTFQPANVGTALEIGTVNLPSLALLSLHGSPYTQDLDFLSHLSFPSTTTLLFASGHPFHYTTPIAAVVEFLQVYSSARLPGGTFIPSKVDLFTLYGRLKLDIHCRNKILCALKFDSEDGQGGDRHEIQPHPDVHQMFSCLTFSTITKFSTNCLIETAVWPIMSSSFPALDFISVKGEGEEASIFKAIIQDYRDPTFLPSDLWAPIFPRLRTLFLERVHFDDDCQKPELLMALRVRKDFSSGLEYIDFTECYGIRRDLVLWLKRVRGMRVDWDEWDDENDEFDPDAYIDDYVEINAEESGEIELGRGTDFDPLYVDSYIFGDI</sequence>
<dbReference type="EMBL" id="ML208363">
    <property type="protein sequence ID" value="TFK67960.1"/>
    <property type="molecule type" value="Genomic_DNA"/>
</dbReference>
<name>A0ACD3AQ87_9AGAR</name>
<accession>A0ACD3AQ87</accession>
<reference evidence="1 2" key="1">
    <citation type="journal article" date="2019" name="Nat. Ecol. Evol.">
        <title>Megaphylogeny resolves global patterns of mushroom evolution.</title>
        <authorList>
            <person name="Varga T."/>
            <person name="Krizsan K."/>
            <person name="Foldi C."/>
            <person name="Dima B."/>
            <person name="Sanchez-Garcia M."/>
            <person name="Sanchez-Ramirez S."/>
            <person name="Szollosi G.J."/>
            <person name="Szarkandi J.G."/>
            <person name="Papp V."/>
            <person name="Albert L."/>
            <person name="Andreopoulos W."/>
            <person name="Angelini C."/>
            <person name="Antonin V."/>
            <person name="Barry K.W."/>
            <person name="Bougher N.L."/>
            <person name="Buchanan P."/>
            <person name="Buyck B."/>
            <person name="Bense V."/>
            <person name="Catcheside P."/>
            <person name="Chovatia M."/>
            <person name="Cooper J."/>
            <person name="Damon W."/>
            <person name="Desjardin D."/>
            <person name="Finy P."/>
            <person name="Geml J."/>
            <person name="Haridas S."/>
            <person name="Hughes K."/>
            <person name="Justo A."/>
            <person name="Karasinski D."/>
            <person name="Kautmanova I."/>
            <person name="Kiss B."/>
            <person name="Kocsube S."/>
            <person name="Kotiranta H."/>
            <person name="LaButti K.M."/>
            <person name="Lechner B.E."/>
            <person name="Liimatainen K."/>
            <person name="Lipzen A."/>
            <person name="Lukacs Z."/>
            <person name="Mihaltcheva S."/>
            <person name="Morgado L.N."/>
            <person name="Niskanen T."/>
            <person name="Noordeloos M.E."/>
            <person name="Ohm R.A."/>
            <person name="Ortiz-Santana B."/>
            <person name="Ovrebo C."/>
            <person name="Racz N."/>
            <person name="Riley R."/>
            <person name="Savchenko A."/>
            <person name="Shiryaev A."/>
            <person name="Soop K."/>
            <person name="Spirin V."/>
            <person name="Szebenyi C."/>
            <person name="Tomsovsky M."/>
            <person name="Tulloss R.E."/>
            <person name="Uehling J."/>
            <person name="Grigoriev I.V."/>
            <person name="Vagvolgyi C."/>
            <person name="Papp T."/>
            <person name="Martin F.M."/>
            <person name="Miettinen O."/>
            <person name="Hibbett D.S."/>
            <person name="Nagy L.G."/>
        </authorList>
    </citation>
    <scope>NUCLEOTIDE SEQUENCE [LARGE SCALE GENOMIC DNA]</scope>
    <source>
        <strain evidence="1 2">NL-1719</strain>
    </source>
</reference>
<proteinExistence type="predicted"/>
<evidence type="ECO:0000313" key="2">
    <source>
        <dbReference type="Proteomes" id="UP000308600"/>
    </source>
</evidence>
<dbReference type="Proteomes" id="UP000308600">
    <property type="component" value="Unassembled WGS sequence"/>
</dbReference>
<keyword evidence="2" id="KW-1185">Reference proteome</keyword>
<protein>
    <submittedName>
        <fullName evidence="1">Uncharacterized protein</fullName>
    </submittedName>
</protein>